<evidence type="ECO:0000313" key="3">
    <source>
        <dbReference type="Proteomes" id="UP000054928"/>
    </source>
</evidence>
<feature type="region of interest" description="Disordered" evidence="1">
    <location>
        <begin position="171"/>
        <end position="230"/>
    </location>
</feature>
<protein>
    <submittedName>
        <fullName evidence="2">Uncharacterized protein</fullName>
    </submittedName>
</protein>
<organism evidence="2 3">
    <name type="scientific">Plasmopara halstedii</name>
    <name type="common">Downy mildew of sunflower</name>
    <dbReference type="NCBI Taxonomy" id="4781"/>
    <lineage>
        <taxon>Eukaryota</taxon>
        <taxon>Sar</taxon>
        <taxon>Stramenopiles</taxon>
        <taxon>Oomycota</taxon>
        <taxon>Peronosporomycetes</taxon>
        <taxon>Peronosporales</taxon>
        <taxon>Peronosporaceae</taxon>
        <taxon>Plasmopara</taxon>
    </lineage>
</organism>
<feature type="compositionally biased region" description="Polar residues" evidence="1">
    <location>
        <begin position="206"/>
        <end position="215"/>
    </location>
</feature>
<dbReference type="EMBL" id="CCYD01000109">
    <property type="protein sequence ID" value="CEG35775.1"/>
    <property type="molecule type" value="Genomic_DNA"/>
</dbReference>
<feature type="compositionally biased region" description="Basic and acidic residues" evidence="1">
    <location>
        <begin position="220"/>
        <end position="230"/>
    </location>
</feature>
<evidence type="ECO:0000256" key="1">
    <source>
        <dbReference type="SAM" id="MobiDB-lite"/>
    </source>
</evidence>
<accession>A0A0P1A6H5</accession>
<proteinExistence type="predicted"/>
<sequence length="230" mass="25240">MNVLPSWPNSVEKPLKSVPKSDPDETVSTHAESWSPILNWGNKQPEKATTSVTKEGDAAESNVQKLVKLDSSLPKSAEKPLESVPKSGLGETLWNNAGSLIKRFNTPSEKATTSMTKEENDKKIAFENYFQSLATSLKKPLESVSTSGRGETPPNPVERLFTWFKKSPEKTTTAVTKDDIDPKTLVSESQRIPSANLAEMKPNPETLVSESQRIPSANLAEKKPNAVEHD</sequence>
<reference evidence="3" key="1">
    <citation type="submission" date="2014-09" db="EMBL/GenBank/DDBJ databases">
        <authorList>
            <person name="Sharma Rahul"/>
            <person name="Thines Marco"/>
        </authorList>
    </citation>
    <scope>NUCLEOTIDE SEQUENCE [LARGE SCALE GENOMIC DNA]</scope>
</reference>
<dbReference type="AlphaFoldDB" id="A0A0P1A6H5"/>
<name>A0A0P1A6H5_PLAHL</name>
<keyword evidence="3" id="KW-1185">Reference proteome</keyword>
<dbReference type="Proteomes" id="UP000054928">
    <property type="component" value="Unassembled WGS sequence"/>
</dbReference>
<feature type="region of interest" description="Disordered" evidence="1">
    <location>
        <begin position="1"/>
        <end position="92"/>
    </location>
</feature>
<evidence type="ECO:0000313" key="2">
    <source>
        <dbReference type="EMBL" id="CEG35775.1"/>
    </source>
</evidence>
<dbReference type="RefSeq" id="XP_024572144.1">
    <property type="nucleotide sequence ID" value="XM_024727926.1"/>
</dbReference>
<dbReference type="GeneID" id="36395163"/>
<feature type="compositionally biased region" description="Basic and acidic residues" evidence="1">
    <location>
        <begin position="13"/>
        <end position="23"/>
    </location>
</feature>